<dbReference type="Proteomes" id="UP000281553">
    <property type="component" value="Unassembled WGS sequence"/>
</dbReference>
<dbReference type="AlphaFoldDB" id="A0A3P7MKR9"/>
<reference evidence="1 2" key="1">
    <citation type="submission" date="2018-11" db="EMBL/GenBank/DDBJ databases">
        <authorList>
            <consortium name="Pathogen Informatics"/>
        </authorList>
    </citation>
    <scope>NUCLEOTIDE SEQUENCE [LARGE SCALE GENOMIC DNA]</scope>
</reference>
<keyword evidence="2" id="KW-1185">Reference proteome</keyword>
<evidence type="ECO:0000313" key="1">
    <source>
        <dbReference type="EMBL" id="VDN27130.1"/>
    </source>
</evidence>
<evidence type="ECO:0000313" key="2">
    <source>
        <dbReference type="Proteomes" id="UP000281553"/>
    </source>
</evidence>
<protein>
    <submittedName>
        <fullName evidence="1">Uncharacterized protein</fullName>
    </submittedName>
</protein>
<proteinExistence type="predicted"/>
<organism evidence="1 2">
    <name type="scientific">Dibothriocephalus latus</name>
    <name type="common">Fish tapeworm</name>
    <name type="synonym">Diphyllobothrium latum</name>
    <dbReference type="NCBI Taxonomy" id="60516"/>
    <lineage>
        <taxon>Eukaryota</taxon>
        <taxon>Metazoa</taxon>
        <taxon>Spiralia</taxon>
        <taxon>Lophotrochozoa</taxon>
        <taxon>Platyhelminthes</taxon>
        <taxon>Cestoda</taxon>
        <taxon>Eucestoda</taxon>
        <taxon>Diphyllobothriidea</taxon>
        <taxon>Diphyllobothriidae</taxon>
        <taxon>Dibothriocephalus</taxon>
    </lineage>
</organism>
<accession>A0A3P7MKR9</accession>
<name>A0A3P7MKR9_DIBLA</name>
<dbReference type="EMBL" id="UYRU01076610">
    <property type="protein sequence ID" value="VDN27130.1"/>
    <property type="molecule type" value="Genomic_DNA"/>
</dbReference>
<gene>
    <name evidence="1" type="ORF">DILT_LOCUS14945</name>
</gene>
<sequence>MLYTEILRVYEDSNQKNKDLILEIMEFCKANAPVRLPIFEADAITALELYNARAGGLKVDGTATDKTISPGAAGATVATPGTATPKRLSIVVQPNLLKDPNAASSVEEEIGADDSYSYDSEMSAELELVRKSAVPARLPSILNFARPPPPVE</sequence>